<evidence type="ECO:0000313" key="8">
    <source>
        <dbReference type="EMBL" id="SEN24358.1"/>
    </source>
</evidence>
<sequence>MSSVNVLLQMAGSVALLLFGLSLVRSGMDEAFGLRMKMILGFGTQTSPRAFLSGLIATLGLQSSTATALLSASFVKRGMISGKMAQFVLLGANVGTALTALIISTGISEFAPVLILIGYVLRRRKGAIWTGGGHAFIGIGLMLISLSLLEHATAPIRDSTELAAFLPVLHSAPLAALALSAVIAVLCSSSLAAVLLVLSLALPPELAVIMVLGANLGGAVPPVLATTADGPASRRLTTGNLLVRALGCLLAFPFAGQIGHLLETLPFQPTGLAVEAHLIFNLALTVVLWPFVGLIARILLSQLPDEEPIEAEASLWLDETQLGTPLLALTGASREVLAIGDLAERMMIQTLTAFRTNDTSYLAEVVELEQRIDRRQQEVKNYLSRLGAHGTEEERRRAINILDYVINLEHIGDIIDKGLCPDVRKKAGFGLRFSDDGYGELERMFLMTQENLRMAQTVFMTSDREMARKLVELKVDIRNFEKQSSERHLIRLRDGTSASRETSSLHLDILRDLKRINAHAVSVAYPILDEEGLLVESRLRSHGTEA</sequence>
<accession>A0A1H8F034</accession>
<dbReference type="Gene3D" id="1.20.58.220">
    <property type="entry name" value="Phosphate transport system protein phou homolog 2, domain 2"/>
    <property type="match status" value="1"/>
</dbReference>
<keyword evidence="3 6" id="KW-0812">Transmembrane</keyword>
<dbReference type="STRING" id="34002.SAMN04489859_100354"/>
<dbReference type="GO" id="GO:0005886">
    <property type="term" value="C:plasma membrane"/>
    <property type="evidence" value="ECO:0007669"/>
    <property type="project" value="UniProtKB-SubCell"/>
</dbReference>
<dbReference type="NCBIfam" id="NF037997">
    <property type="entry name" value="Na_Pi_symport"/>
    <property type="match status" value="1"/>
</dbReference>
<dbReference type="GO" id="GO:0044341">
    <property type="term" value="P:sodium-dependent phosphate transport"/>
    <property type="evidence" value="ECO:0007669"/>
    <property type="project" value="InterPro"/>
</dbReference>
<feature type="domain" description="PhoU" evidence="7">
    <location>
        <begin position="339"/>
        <end position="415"/>
    </location>
</feature>
<name>A0A1H8F034_9RHOB</name>
<dbReference type="Proteomes" id="UP000199054">
    <property type="component" value="Unassembled WGS sequence"/>
</dbReference>
<dbReference type="Pfam" id="PF01895">
    <property type="entry name" value="PhoU"/>
    <property type="match status" value="2"/>
</dbReference>
<comment type="subcellular location">
    <subcellularLocation>
        <location evidence="1">Cell membrane</location>
        <topology evidence="1">Multi-pass membrane protein</topology>
    </subcellularLocation>
</comment>
<dbReference type="InterPro" id="IPR003841">
    <property type="entry name" value="Na/Pi_transpt"/>
</dbReference>
<dbReference type="InterPro" id="IPR026022">
    <property type="entry name" value="PhoU_dom"/>
</dbReference>
<evidence type="ECO:0000259" key="7">
    <source>
        <dbReference type="Pfam" id="PF01895"/>
    </source>
</evidence>
<dbReference type="SUPFAM" id="SSF109755">
    <property type="entry name" value="PhoU-like"/>
    <property type="match status" value="1"/>
</dbReference>
<dbReference type="EMBL" id="FODE01000003">
    <property type="protein sequence ID" value="SEN24358.1"/>
    <property type="molecule type" value="Genomic_DNA"/>
</dbReference>
<evidence type="ECO:0000256" key="6">
    <source>
        <dbReference type="SAM" id="Phobius"/>
    </source>
</evidence>
<feature type="domain" description="PhoU" evidence="7">
    <location>
        <begin position="441"/>
        <end position="524"/>
    </location>
</feature>
<dbReference type="GO" id="GO:0005436">
    <property type="term" value="F:sodium:phosphate symporter activity"/>
    <property type="evidence" value="ECO:0007669"/>
    <property type="project" value="InterPro"/>
</dbReference>
<dbReference type="OrthoDB" id="5778511at2"/>
<keyword evidence="4 6" id="KW-1133">Transmembrane helix</keyword>
<feature type="transmembrane region" description="Helical" evidence="6">
    <location>
        <begin position="206"/>
        <end position="229"/>
    </location>
</feature>
<feature type="transmembrane region" description="Helical" evidence="6">
    <location>
        <begin position="174"/>
        <end position="200"/>
    </location>
</feature>
<dbReference type="InterPro" id="IPR038078">
    <property type="entry name" value="PhoU-like_sf"/>
</dbReference>
<organism evidence="8 9">
    <name type="scientific">Paracoccus alcaliphilus</name>
    <dbReference type="NCBI Taxonomy" id="34002"/>
    <lineage>
        <taxon>Bacteria</taxon>
        <taxon>Pseudomonadati</taxon>
        <taxon>Pseudomonadota</taxon>
        <taxon>Alphaproteobacteria</taxon>
        <taxon>Rhodobacterales</taxon>
        <taxon>Paracoccaceae</taxon>
        <taxon>Paracoccus</taxon>
    </lineage>
</organism>
<keyword evidence="9" id="KW-1185">Reference proteome</keyword>
<dbReference type="RefSeq" id="WP_090610460.1">
    <property type="nucleotide sequence ID" value="NZ_CP067125.1"/>
</dbReference>
<keyword evidence="5 6" id="KW-0472">Membrane</keyword>
<dbReference type="AlphaFoldDB" id="A0A1H8F034"/>
<evidence type="ECO:0000256" key="1">
    <source>
        <dbReference type="ARBA" id="ARBA00004651"/>
    </source>
</evidence>
<feature type="transmembrane region" description="Helical" evidence="6">
    <location>
        <begin position="87"/>
        <end position="107"/>
    </location>
</feature>
<feature type="transmembrane region" description="Helical" evidence="6">
    <location>
        <begin position="127"/>
        <end position="149"/>
    </location>
</feature>
<proteinExistence type="predicted"/>
<evidence type="ECO:0000256" key="4">
    <source>
        <dbReference type="ARBA" id="ARBA00022989"/>
    </source>
</evidence>
<dbReference type="PANTHER" id="PTHR10010:SF46">
    <property type="entry name" value="SODIUM-DEPENDENT PHOSPHATE TRANSPORT PROTEIN 2B"/>
    <property type="match status" value="1"/>
</dbReference>
<keyword evidence="2" id="KW-1003">Cell membrane</keyword>
<evidence type="ECO:0000256" key="2">
    <source>
        <dbReference type="ARBA" id="ARBA00022475"/>
    </source>
</evidence>
<dbReference type="PANTHER" id="PTHR10010">
    <property type="entry name" value="SOLUTE CARRIER FAMILY 34 SODIUM PHOSPHATE , MEMBER 2-RELATED"/>
    <property type="match status" value="1"/>
</dbReference>
<evidence type="ECO:0000256" key="5">
    <source>
        <dbReference type="ARBA" id="ARBA00023136"/>
    </source>
</evidence>
<feature type="transmembrane region" description="Helical" evidence="6">
    <location>
        <begin position="241"/>
        <end position="258"/>
    </location>
</feature>
<reference evidence="8 9" key="1">
    <citation type="submission" date="2016-10" db="EMBL/GenBank/DDBJ databases">
        <authorList>
            <person name="de Groot N.N."/>
        </authorList>
    </citation>
    <scope>NUCLEOTIDE SEQUENCE [LARGE SCALE GENOMIC DNA]</scope>
    <source>
        <strain evidence="8 9">DSM 8512</strain>
    </source>
</reference>
<feature type="transmembrane region" description="Helical" evidence="6">
    <location>
        <begin position="50"/>
        <end position="75"/>
    </location>
</feature>
<evidence type="ECO:0000313" key="9">
    <source>
        <dbReference type="Proteomes" id="UP000199054"/>
    </source>
</evidence>
<evidence type="ECO:0000256" key="3">
    <source>
        <dbReference type="ARBA" id="ARBA00022692"/>
    </source>
</evidence>
<protein>
    <submittedName>
        <fullName evidence="8">Phosphate:Na+ symporter</fullName>
    </submittedName>
</protein>
<dbReference type="Pfam" id="PF02690">
    <property type="entry name" value="Na_Pi_cotrans"/>
    <property type="match status" value="1"/>
</dbReference>
<gene>
    <name evidence="8" type="ORF">SAMN04489859_100354</name>
</gene>
<feature type="transmembrane region" description="Helical" evidence="6">
    <location>
        <begin position="278"/>
        <end position="300"/>
    </location>
</feature>